<feature type="active site" description="Nucleophile" evidence="4">
    <location>
        <position position="346"/>
    </location>
</feature>
<evidence type="ECO:0000259" key="6">
    <source>
        <dbReference type="Pfam" id="PF07685"/>
    </source>
</evidence>
<dbReference type="Pfam" id="PF07685">
    <property type="entry name" value="GATase_3"/>
    <property type="match status" value="1"/>
</dbReference>
<dbReference type="PANTHER" id="PTHR21343:SF1">
    <property type="entry name" value="COBYRIC ACID SYNTHASE"/>
    <property type="match status" value="1"/>
</dbReference>
<dbReference type="PANTHER" id="PTHR21343">
    <property type="entry name" value="DETHIOBIOTIN SYNTHETASE"/>
    <property type="match status" value="1"/>
</dbReference>
<dbReference type="UniPathway" id="UPA00148"/>
<dbReference type="HAMAP" id="MF_00028">
    <property type="entry name" value="CobQ"/>
    <property type="match status" value="1"/>
</dbReference>
<dbReference type="InterPro" id="IPR004459">
    <property type="entry name" value="CobQ_synth"/>
</dbReference>
<comment type="similarity">
    <text evidence="4">Belongs to the CobB/CobQ family. CobQ subfamily.</text>
</comment>
<protein>
    <recommendedName>
        <fullName evidence="4">Cobyric acid synthase</fullName>
    </recommendedName>
</protein>
<keyword evidence="8" id="KW-1185">Reference proteome</keyword>
<comment type="function">
    <text evidence="4">Catalyzes amidations at positions B, D, E, and G on adenosylcobyrinic A,C-diamide. NH(2) groups are provided by glutamine, and one molecule of ATP is hydrogenolyzed for each amidation.</text>
</comment>
<dbReference type="AlphaFoldDB" id="A0A0D8FTU4"/>
<dbReference type="STRING" id="1121877.FEAC_25770"/>
<dbReference type="InterPro" id="IPR002586">
    <property type="entry name" value="CobQ/CobB/MinD/ParA_Nub-bd_dom"/>
</dbReference>
<dbReference type="InterPro" id="IPR033949">
    <property type="entry name" value="CobQ_GATase1"/>
</dbReference>
<dbReference type="NCBIfam" id="NF001989">
    <property type="entry name" value="PRK00784.1"/>
    <property type="match status" value="1"/>
</dbReference>
<dbReference type="InterPro" id="IPR027417">
    <property type="entry name" value="P-loop_NTPase"/>
</dbReference>
<dbReference type="GO" id="GO:0003824">
    <property type="term" value="F:catalytic activity"/>
    <property type="evidence" value="ECO:0007669"/>
    <property type="project" value="InterPro"/>
</dbReference>
<keyword evidence="2 4" id="KW-0169">Cobalamin biosynthesis</keyword>
<dbReference type="SUPFAM" id="SSF52540">
    <property type="entry name" value="P-loop containing nucleoside triphosphate hydrolases"/>
    <property type="match status" value="1"/>
</dbReference>
<dbReference type="RefSeq" id="WP_052566343.1">
    <property type="nucleotide sequence ID" value="NZ_JQKF01000033.1"/>
</dbReference>
<dbReference type="CDD" id="cd01750">
    <property type="entry name" value="GATase1_CobQ"/>
    <property type="match status" value="1"/>
</dbReference>
<organism evidence="7 8">
    <name type="scientific">Ferrimicrobium acidiphilum DSM 19497</name>
    <dbReference type="NCBI Taxonomy" id="1121877"/>
    <lineage>
        <taxon>Bacteria</taxon>
        <taxon>Bacillati</taxon>
        <taxon>Actinomycetota</taxon>
        <taxon>Acidimicrobiia</taxon>
        <taxon>Acidimicrobiales</taxon>
        <taxon>Acidimicrobiaceae</taxon>
        <taxon>Ferrimicrobium</taxon>
    </lineage>
</organism>
<keyword evidence="3 4" id="KW-0315">Glutamine amidotransferase</keyword>
<dbReference type="GO" id="GO:0015420">
    <property type="term" value="F:ABC-type vitamin B12 transporter activity"/>
    <property type="evidence" value="ECO:0007669"/>
    <property type="project" value="UniProtKB-UniRule"/>
</dbReference>
<name>A0A0D8FTU4_9ACTN</name>
<dbReference type="EMBL" id="JXUW01000032">
    <property type="protein sequence ID" value="KJE75677.1"/>
    <property type="molecule type" value="Genomic_DNA"/>
</dbReference>
<evidence type="ECO:0000259" key="5">
    <source>
        <dbReference type="Pfam" id="PF01656"/>
    </source>
</evidence>
<evidence type="ECO:0000256" key="1">
    <source>
        <dbReference type="ARBA" id="ARBA00004953"/>
    </source>
</evidence>
<evidence type="ECO:0000256" key="4">
    <source>
        <dbReference type="HAMAP-Rule" id="MF_00028"/>
    </source>
</evidence>
<dbReference type="SUPFAM" id="SSF52317">
    <property type="entry name" value="Class I glutamine amidotransferase-like"/>
    <property type="match status" value="1"/>
</dbReference>
<reference evidence="7 8" key="1">
    <citation type="submission" date="2015-01" db="EMBL/GenBank/DDBJ databases">
        <title>Draft genome of the acidophilic iron oxidizer Ferrimicrobium acidiphilum strain T23.</title>
        <authorList>
            <person name="Poehlein A."/>
            <person name="Eisen S."/>
            <person name="Schloemann M."/>
            <person name="Johnson B.D."/>
            <person name="Daniel R."/>
            <person name="Muehling M."/>
        </authorList>
    </citation>
    <scope>NUCLEOTIDE SEQUENCE [LARGE SCALE GENOMIC DNA]</scope>
    <source>
        <strain evidence="7 8">T23</strain>
    </source>
</reference>
<proteinExistence type="inferred from homology"/>
<sequence length="514" mass="55063">MTSLPGKGVLIAGTGSNVGKSLIVTGLLRWCHQRGIMVAPFKGQNMALNSAVAVDGGEVARAQAVQARAAGVDLSVLMNPVLIKPTAPSRSQLIVGGQPIGEIGSGNWVATKRELLTRVVSAYEELSLSHELVIAEGAGSAAEINLFDGDLANLRFAKAAGIGAVVVGDLEPGGVFASIYGHFTLIPDQYRAILRGFIINRVRGDGAILEAGIETLVGRLQTQWFGNLPIIEGYLPGEDAINLGVTRLAASTTESTSASHVSQGHLRVCVVEVPYLANYTDFDPLILEAEVDLRFVRRPDDLIDADLVILPGTKATVYALEWLRANGFVPALERLLDRGGWLLGVCGGYQMLATDIEDSVESSVGHVDGIGMLRAKVVFCEEKVLANVVGSAPSFGDASITGYQIHHGRVNAREDPLFRLTAKPRTAEVSGQLHLMEEGACRDGQVYGTSIHGIFDDDSFRTSFLSSLARARDRVFVSHLCFEIFVEKSIDHLAEVLDTSLDVERLLALDQLGR</sequence>
<dbReference type="NCBIfam" id="TIGR00313">
    <property type="entry name" value="cobQ"/>
    <property type="match status" value="1"/>
</dbReference>
<comment type="pathway">
    <text evidence="1 4">Cofactor biosynthesis; adenosylcobalamin biosynthesis.</text>
</comment>
<dbReference type="PATRIC" id="fig|1121877.4.peg.2872"/>
<dbReference type="OrthoDB" id="9808302at2"/>
<evidence type="ECO:0000256" key="3">
    <source>
        <dbReference type="ARBA" id="ARBA00022962"/>
    </source>
</evidence>
<feature type="active site" evidence="4">
    <location>
        <position position="452"/>
    </location>
</feature>
<evidence type="ECO:0000256" key="2">
    <source>
        <dbReference type="ARBA" id="ARBA00022573"/>
    </source>
</evidence>
<dbReference type="InterPro" id="IPR029062">
    <property type="entry name" value="Class_I_gatase-like"/>
</dbReference>
<dbReference type="GO" id="GO:0009236">
    <property type="term" value="P:cobalamin biosynthetic process"/>
    <property type="evidence" value="ECO:0007669"/>
    <property type="project" value="UniProtKB-UniRule"/>
</dbReference>
<dbReference type="PROSITE" id="PS51274">
    <property type="entry name" value="GATASE_COBBQ"/>
    <property type="match status" value="1"/>
</dbReference>
<dbReference type="eggNOG" id="COG1492">
    <property type="taxonomic scope" value="Bacteria"/>
</dbReference>
<dbReference type="GeneID" id="78373594"/>
<feature type="domain" description="CobB/CobQ-like glutamine amidotransferase" evidence="6">
    <location>
        <begin position="267"/>
        <end position="459"/>
    </location>
</feature>
<dbReference type="Gene3D" id="3.40.50.880">
    <property type="match status" value="1"/>
</dbReference>
<dbReference type="Proteomes" id="UP000032336">
    <property type="component" value="Unassembled WGS sequence"/>
</dbReference>
<evidence type="ECO:0000313" key="8">
    <source>
        <dbReference type="Proteomes" id="UP000032336"/>
    </source>
</evidence>
<feature type="domain" description="CobQ/CobB/MinD/ParA nucleotide binding" evidence="5">
    <location>
        <begin position="10"/>
        <end position="221"/>
    </location>
</feature>
<dbReference type="Pfam" id="PF01656">
    <property type="entry name" value="CbiA"/>
    <property type="match status" value="1"/>
</dbReference>
<gene>
    <name evidence="7" type="primary">cobQ2</name>
    <name evidence="4" type="synonym">cobQ</name>
    <name evidence="7" type="ORF">FEAC_25770</name>
</gene>
<evidence type="ECO:0000313" key="7">
    <source>
        <dbReference type="EMBL" id="KJE75677.1"/>
    </source>
</evidence>
<dbReference type="InterPro" id="IPR011698">
    <property type="entry name" value="GATase_3"/>
</dbReference>
<accession>A0A0D8FTU4</accession>
<dbReference type="Gene3D" id="3.40.50.300">
    <property type="entry name" value="P-loop containing nucleotide triphosphate hydrolases"/>
    <property type="match status" value="1"/>
</dbReference>
<comment type="caution">
    <text evidence="7">The sequence shown here is derived from an EMBL/GenBank/DDBJ whole genome shotgun (WGS) entry which is preliminary data.</text>
</comment>